<evidence type="ECO:0000256" key="10">
    <source>
        <dbReference type="SAM" id="Phobius"/>
    </source>
</evidence>
<dbReference type="Gene3D" id="1.10.3810.10">
    <property type="entry name" value="Biosynthetic peptidoglycan transglycosylase-like"/>
    <property type="match status" value="1"/>
</dbReference>
<dbReference type="SUPFAM" id="SSF56601">
    <property type="entry name" value="beta-lactamase/transpeptidase-like"/>
    <property type="match status" value="1"/>
</dbReference>
<dbReference type="InterPro" id="IPR023346">
    <property type="entry name" value="Lysozyme-like_dom_sf"/>
</dbReference>
<dbReference type="InterPro" id="IPR036950">
    <property type="entry name" value="PBP_transglycosylase"/>
</dbReference>
<feature type="compositionally biased region" description="Pro residues" evidence="9">
    <location>
        <begin position="108"/>
        <end position="117"/>
    </location>
</feature>
<feature type="domain" description="Glycosyl transferase family 51" evidence="12">
    <location>
        <begin position="261"/>
        <end position="439"/>
    </location>
</feature>
<keyword evidence="6" id="KW-0511">Multifunctional enzyme</keyword>
<protein>
    <recommendedName>
        <fullName evidence="15">Penicillin-insensitive transglycosylase</fullName>
    </recommendedName>
</protein>
<keyword evidence="2" id="KW-0645">Protease</keyword>
<comment type="caution">
    <text evidence="13">The sequence shown here is derived from an EMBL/GenBank/DDBJ whole genome shotgun (WGS) entry which is preliminary data.</text>
</comment>
<dbReference type="SUPFAM" id="SSF53955">
    <property type="entry name" value="Lysozyme-like"/>
    <property type="match status" value="1"/>
</dbReference>
<accession>A0ABP6Q9B2</accession>
<evidence type="ECO:0000256" key="7">
    <source>
        <dbReference type="ARBA" id="ARBA00034000"/>
    </source>
</evidence>
<feature type="domain" description="Penicillin-binding protein transpeptidase" evidence="11">
    <location>
        <begin position="531"/>
        <end position="586"/>
    </location>
</feature>
<evidence type="ECO:0000256" key="1">
    <source>
        <dbReference type="ARBA" id="ARBA00022645"/>
    </source>
</evidence>
<sequence>MSYPPYGPDNGPSGNLPEDDWFRPAPNAREEIYRESEYGRPQQPPQGQAYNSHADDPYGQDPYGQDAYGYDEPGGWNNDAYGAGQGNDHVASHAQPAPGGPGQQGPGQPGPGQPPFGQPAFGQPGPGPQGSGQYGQVGQPAHGAPGGYYDDDPFADAFAPATSLDAMGGGGPVGPGAPGGGDGEGGRRGRGKAKKTGWKRYIPDWKIIVGVFALGVVGVGIMIFVGYSTTKMPSLDEFQKDVTAQGSTVYVKGKNGKYVEAFRLGVPRQNVKLEQVPEVLQQAVMAAEQREFLNEPGVSPKGLSRAVFKTLTGGQVQGGSTITQQVARNYFKGLSQERSLSRKYKEIFIAIKLDKELSKQQILELYLNTIYYGRSADGIQAASRAYFCQDVGQINTPAKAALLATVLNRPDWFHTVGSPKTDPQRAATEERWNYVLNGMVEKGWITKEVRDQQKFPKTIENGSCQQDKGQDTYIRDQIYRDLEKINMTEEEVSKGGYKIYTSIDLKLMKYARDSVKANAPHPLEKNARIGLVTMDPQTGAVVSFYGGDPTKTKKKGGPDKDSAFFDQAQVGSSFKPYVLAAALKAGNNINSVIDARSPICLNYDTGDALPAYRSETACQGTVHPGGVTGYWMRSTHGTKGATTLKNALAQSYNTSFVRLARKIGSDKVVETAEALGVPKAGIPAKDGDRYVASLPLGVAPFPAVYQATGYSAFANGGYPVIPHIITKVTNGTTTKKMPWGKKRPRYLSEDQSAQITEALRSVVTGGTGGAARLASGQPVAGKTGTTDDGKALWFVGYSPQLVTASTMYGEGNTKILGGNEFGGGPPTKIWQSFMTKALASKKIEQFPVPKYDGLRTIWDKITPKTTKATPTCDPNTMINGKCPAPGDGNQHKKPGCGQFDPPILCDPTVPPPGQEQNPPQWFCDKNPQYPTCARDGGQGNPGDADGDGVPDAQDPDVDGDGIPNEMDPDYQKPGNNGNGGGNPNGGRIPTSWSTTPRDESLGD</sequence>
<feature type="compositionally biased region" description="Basic and acidic residues" evidence="9">
    <location>
        <begin position="28"/>
        <end position="38"/>
    </location>
</feature>
<dbReference type="InterPro" id="IPR001460">
    <property type="entry name" value="PCN-bd_Tpept"/>
</dbReference>
<dbReference type="Gene3D" id="3.40.710.10">
    <property type="entry name" value="DD-peptidase/beta-lactamase superfamily"/>
    <property type="match status" value="1"/>
</dbReference>
<evidence type="ECO:0008006" key="15">
    <source>
        <dbReference type="Google" id="ProtNLM"/>
    </source>
</evidence>
<keyword evidence="10" id="KW-1133">Transmembrane helix</keyword>
<feature type="transmembrane region" description="Helical" evidence="10">
    <location>
        <begin position="207"/>
        <end position="227"/>
    </location>
</feature>
<keyword evidence="10" id="KW-0812">Transmembrane</keyword>
<keyword evidence="3" id="KW-0328">Glycosyltransferase</keyword>
<evidence type="ECO:0000256" key="5">
    <source>
        <dbReference type="ARBA" id="ARBA00022801"/>
    </source>
</evidence>
<proteinExistence type="predicted"/>
<evidence type="ECO:0000256" key="3">
    <source>
        <dbReference type="ARBA" id="ARBA00022676"/>
    </source>
</evidence>
<comment type="catalytic activity">
    <reaction evidence="7">
        <text>Preferential cleavage: (Ac)2-L-Lys-D-Ala-|-D-Ala. Also transpeptidation of peptidyl-alanyl moieties that are N-acyl substituents of D-alanine.</text>
        <dbReference type="EC" id="3.4.16.4"/>
    </reaction>
</comment>
<evidence type="ECO:0000256" key="8">
    <source>
        <dbReference type="ARBA" id="ARBA00049902"/>
    </source>
</evidence>
<keyword evidence="10" id="KW-0472">Membrane</keyword>
<dbReference type="EMBL" id="BAAAUV010000007">
    <property type="protein sequence ID" value="GAA3213303.1"/>
    <property type="molecule type" value="Genomic_DNA"/>
</dbReference>
<keyword evidence="4" id="KW-0808">Transferase</keyword>
<dbReference type="PANTHER" id="PTHR32282">
    <property type="entry name" value="BINDING PROTEIN TRANSPEPTIDASE, PUTATIVE-RELATED"/>
    <property type="match status" value="1"/>
</dbReference>
<reference evidence="14" key="1">
    <citation type="journal article" date="2019" name="Int. J. Syst. Evol. Microbiol.">
        <title>The Global Catalogue of Microorganisms (GCM) 10K type strain sequencing project: providing services to taxonomists for standard genome sequencing and annotation.</title>
        <authorList>
            <consortium name="The Broad Institute Genomics Platform"/>
            <consortium name="The Broad Institute Genome Sequencing Center for Infectious Disease"/>
            <person name="Wu L."/>
            <person name="Ma J."/>
        </authorList>
    </citation>
    <scope>NUCLEOTIDE SEQUENCE [LARGE SCALE GENOMIC DNA]</scope>
    <source>
        <strain evidence="14">JCM 9377</strain>
    </source>
</reference>
<evidence type="ECO:0000256" key="2">
    <source>
        <dbReference type="ARBA" id="ARBA00022670"/>
    </source>
</evidence>
<dbReference type="InterPro" id="IPR050396">
    <property type="entry name" value="Glycosyltr_51/Transpeptidase"/>
</dbReference>
<keyword evidence="1" id="KW-0121">Carboxypeptidase</keyword>
<evidence type="ECO:0000256" key="6">
    <source>
        <dbReference type="ARBA" id="ARBA00023268"/>
    </source>
</evidence>
<dbReference type="PANTHER" id="PTHR32282:SF34">
    <property type="entry name" value="PENICILLIN-BINDING PROTEIN 1A"/>
    <property type="match status" value="1"/>
</dbReference>
<dbReference type="RefSeq" id="WP_344828974.1">
    <property type="nucleotide sequence ID" value="NZ_BAAAUV010000007.1"/>
</dbReference>
<evidence type="ECO:0000259" key="11">
    <source>
        <dbReference type="Pfam" id="PF00905"/>
    </source>
</evidence>
<evidence type="ECO:0000259" key="12">
    <source>
        <dbReference type="Pfam" id="PF00912"/>
    </source>
</evidence>
<keyword evidence="5" id="KW-0378">Hydrolase</keyword>
<keyword evidence="14" id="KW-1185">Reference proteome</keyword>
<feature type="domain" description="Penicillin-binding protein transpeptidase" evidence="11">
    <location>
        <begin position="625"/>
        <end position="800"/>
    </location>
</feature>
<organism evidence="13 14">
    <name type="scientific">Actinocorallia longicatena</name>
    <dbReference type="NCBI Taxonomy" id="111803"/>
    <lineage>
        <taxon>Bacteria</taxon>
        <taxon>Bacillati</taxon>
        <taxon>Actinomycetota</taxon>
        <taxon>Actinomycetes</taxon>
        <taxon>Streptosporangiales</taxon>
        <taxon>Thermomonosporaceae</taxon>
        <taxon>Actinocorallia</taxon>
    </lineage>
</organism>
<dbReference type="Proteomes" id="UP001501237">
    <property type="component" value="Unassembled WGS sequence"/>
</dbReference>
<name>A0ABP6Q9B2_9ACTN</name>
<feature type="compositionally biased region" description="Acidic residues" evidence="9">
    <location>
        <begin position="944"/>
        <end position="959"/>
    </location>
</feature>
<comment type="catalytic activity">
    <reaction evidence="8">
        <text>[GlcNAc-(1-&gt;4)-Mur2Ac(oyl-L-Ala-gamma-D-Glu-L-Lys-D-Ala-D-Ala)](n)-di-trans,octa-cis-undecaprenyl diphosphate + beta-D-GlcNAc-(1-&gt;4)-Mur2Ac(oyl-L-Ala-gamma-D-Glu-L-Lys-D-Ala-D-Ala)-di-trans,octa-cis-undecaprenyl diphosphate = [GlcNAc-(1-&gt;4)-Mur2Ac(oyl-L-Ala-gamma-D-Glu-L-Lys-D-Ala-D-Ala)](n+1)-di-trans,octa-cis-undecaprenyl diphosphate + di-trans,octa-cis-undecaprenyl diphosphate + H(+)</text>
        <dbReference type="Rhea" id="RHEA:23708"/>
        <dbReference type="Rhea" id="RHEA-COMP:9602"/>
        <dbReference type="Rhea" id="RHEA-COMP:9603"/>
        <dbReference type="ChEBI" id="CHEBI:15378"/>
        <dbReference type="ChEBI" id="CHEBI:58405"/>
        <dbReference type="ChEBI" id="CHEBI:60033"/>
        <dbReference type="ChEBI" id="CHEBI:78435"/>
        <dbReference type="EC" id="2.4.99.28"/>
    </reaction>
</comment>
<dbReference type="InterPro" id="IPR012338">
    <property type="entry name" value="Beta-lactam/transpept-like"/>
</dbReference>
<dbReference type="Pfam" id="PF00905">
    <property type="entry name" value="Transpeptidase"/>
    <property type="match status" value="2"/>
</dbReference>
<evidence type="ECO:0000313" key="14">
    <source>
        <dbReference type="Proteomes" id="UP001501237"/>
    </source>
</evidence>
<dbReference type="InterPro" id="IPR001264">
    <property type="entry name" value="Glyco_trans_51"/>
</dbReference>
<evidence type="ECO:0000256" key="4">
    <source>
        <dbReference type="ARBA" id="ARBA00022679"/>
    </source>
</evidence>
<feature type="region of interest" description="Disordered" evidence="9">
    <location>
        <begin position="1"/>
        <end position="195"/>
    </location>
</feature>
<evidence type="ECO:0000256" key="9">
    <source>
        <dbReference type="SAM" id="MobiDB-lite"/>
    </source>
</evidence>
<feature type="compositionally biased region" description="Gly residues" evidence="9">
    <location>
        <begin position="167"/>
        <end position="183"/>
    </location>
</feature>
<dbReference type="Pfam" id="PF00912">
    <property type="entry name" value="Transgly"/>
    <property type="match status" value="1"/>
</dbReference>
<evidence type="ECO:0000313" key="13">
    <source>
        <dbReference type="EMBL" id="GAA3213303.1"/>
    </source>
</evidence>
<gene>
    <name evidence="13" type="ORF">GCM10010468_33170</name>
</gene>
<feature type="region of interest" description="Disordered" evidence="9">
    <location>
        <begin position="883"/>
        <end position="1003"/>
    </location>
</feature>